<keyword evidence="1" id="KW-1133">Transmembrane helix</keyword>
<dbReference type="EMBL" id="JACHNY010000012">
    <property type="protein sequence ID" value="MBB4619664.1"/>
    <property type="molecule type" value="Genomic_DNA"/>
</dbReference>
<accession>A0A7W7AP32</accession>
<gene>
    <name evidence="2" type="ORF">GGQ96_003823</name>
</gene>
<sequence length="76" mass="7615">MADFNDGFLNPATGLPMVNGLDTGGNIAGSDGNRWLDDADDAPSLGSLTLAQKLFAGSFAAIVLGTIAGGVITKAF</sequence>
<keyword evidence="3" id="KW-1185">Reference proteome</keyword>
<evidence type="ECO:0000313" key="3">
    <source>
        <dbReference type="Proteomes" id="UP000574769"/>
    </source>
</evidence>
<organism evidence="2 3">
    <name type="scientific">Sphingomonas abaci</name>
    <dbReference type="NCBI Taxonomy" id="237611"/>
    <lineage>
        <taxon>Bacteria</taxon>
        <taxon>Pseudomonadati</taxon>
        <taxon>Pseudomonadota</taxon>
        <taxon>Alphaproteobacteria</taxon>
        <taxon>Sphingomonadales</taxon>
        <taxon>Sphingomonadaceae</taxon>
        <taxon>Sphingomonas</taxon>
    </lineage>
</organism>
<feature type="transmembrane region" description="Helical" evidence="1">
    <location>
        <begin position="54"/>
        <end position="73"/>
    </location>
</feature>
<keyword evidence="1" id="KW-0472">Membrane</keyword>
<dbReference type="AlphaFoldDB" id="A0A7W7AP32"/>
<dbReference type="RefSeq" id="WP_184116908.1">
    <property type="nucleotide sequence ID" value="NZ_JACHNY010000012.1"/>
</dbReference>
<protein>
    <submittedName>
        <fullName evidence="2">Uncharacterized protein</fullName>
    </submittedName>
</protein>
<evidence type="ECO:0000256" key="1">
    <source>
        <dbReference type="SAM" id="Phobius"/>
    </source>
</evidence>
<dbReference type="Proteomes" id="UP000574769">
    <property type="component" value="Unassembled WGS sequence"/>
</dbReference>
<proteinExistence type="predicted"/>
<reference evidence="2 3" key="1">
    <citation type="submission" date="2020-08" db="EMBL/GenBank/DDBJ databases">
        <title>Genomic Encyclopedia of Type Strains, Phase IV (KMG-IV): sequencing the most valuable type-strain genomes for metagenomic binning, comparative biology and taxonomic classification.</title>
        <authorList>
            <person name="Goeker M."/>
        </authorList>
    </citation>
    <scope>NUCLEOTIDE SEQUENCE [LARGE SCALE GENOMIC DNA]</scope>
    <source>
        <strain evidence="2 3">DSM 15867</strain>
    </source>
</reference>
<keyword evidence="1" id="KW-0812">Transmembrane</keyword>
<comment type="caution">
    <text evidence="2">The sequence shown here is derived from an EMBL/GenBank/DDBJ whole genome shotgun (WGS) entry which is preliminary data.</text>
</comment>
<evidence type="ECO:0000313" key="2">
    <source>
        <dbReference type="EMBL" id="MBB4619664.1"/>
    </source>
</evidence>
<name>A0A7W7AP32_9SPHN</name>